<keyword evidence="2" id="KW-0808">Transferase</keyword>
<dbReference type="Proteomes" id="UP000192333">
    <property type="component" value="Chromosome I"/>
</dbReference>
<name>A0A1W2H413_9BACT</name>
<dbReference type="InterPro" id="IPR000182">
    <property type="entry name" value="GNAT_dom"/>
</dbReference>
<organism evidence="2 3">
    <name type="scientific">Aquiflexum balticum DSM 16537</name>
    <dbReference type="NCBI Taxonomy" id="758820"/>
    <lineage>
        <taxon>Bacteria</taxon>
        <taxon>Pseudomonadati</taxon>
        <taxon>Bacteroidota</taxon>
        <taxon>Cytophagia</taxon>
        <taxon>Cytophagales</taxon>
        <taxon>Cyclobacteriaceae</taxon>
        <taxon>Aquiflexum</taxon>
    </lineage>
</organism>
<dbReference type="GO" id="GO:0016747">
    <property type="term" value="F:acyltransferase activity, transferring groups other than amino-acyl groups"/>
    <property type="evidence" value="ECO:0007669"/>
    <property type="project" value="InterPro"/>
</dbReference>
<dbReference type="Gene3D" id="3.40.630.30">
    <property type="match status" value="1"/>
</dbReference>
<gene>
    <name evidence="2" type="ORF">SAMN00777080_2246</name>
</gene>
<evidence type="ECO:0000259" key="1">
    <source>
        <dbReference type="PROSITE" id="PS51186"/>
    </source>
</evidence>
<dbReference type="AlphaFoldDB" id="A0A1W2H413"/>
<dbReference type="PANTHER" id="PTHR43617:SF34">
    <property type="entry name" value="PUTATIVE-RELATED"/>
    <property type="match status" value="1"/>
</dbReference>
<proteinExistence type="predicted"/>
<keyword evidence="3" id="KW-1185">Reference proteome</keyword>
<dbReference type="CDD" id="cd04301">
    <property type="entry name" value="NAT_SF"/>
    <property type="match status" value="1"/>
</dbReference>
<dbReference type="PROSITE" id="PS51186">
    <property type="entry name" value="GNAT"/>
    <property type="match status" value="1"/>
</dbReference>
<dbReference type="EMBL" id="LT838813">
    <property type="protein sequence ID" value="SMD43641.1"/>
    <property type="molecule type" value="Genomic_DNA"/>
</dbReference>
<feature type="domain" description="N-acetyltransferase" evidence="1">
    <location>
        <begin position="7"/>
        <end position="156"/>
    </location>
</feature>
<sequence>MNMLKIETISAADQATFLQKKEIADFLFVQLEQYGDPINDIMKCLDYALDQAVDKGGFVVLARENQKIVGAVVINKTGMSGYIPENILVYTAVDTSQRGKGVGKKLMTTAIELANGDIALHVEADNPAKKLYEKLGFTNKYLEMRLKKEDGISNLK</sequence>
<dbReference type="PANTHER" id="PTHR43617">
    <property type="entry name" value="L-AMINO ACID N-ACETYLTRANSFERASE"/>
    <property type="match status" value="1"/>
</dbReference>
<evidence type="ECO:0000313" key="3">
    <source>
        <dbReference type="Proteomes" id="UP000192333"/>
    </source>
</evidence>
<reference evidence="3" key="1">
    <citation type="submission" date="2017-04" db="EMBL/GenBank/DDBJ databases">
        <authorList>
            <person name="Varghese N."/>
            <person name="Submissions S."/>
        </authorList>
    </citation>
    <scope>NUCLEOTIDE SEQUENCE [LARGE SCALE GENOMIC DNA]</scope>
    <source>
        <strain evidence="3">DSM 16537</strain>
    </source>
</reference>
<protein>
    <submittedName>
        <fullName evidence="2">Acetyltransferases</fullName>
    </submittedName>
</protein>
<dbReference type="STRING" id="758820.SAMN00777080_2246"/>
<dbReference type="InterPro" id="IPR016181">
    <property type="entry name" value="Acyl_CoA_acyltransferase"/>
</dbReference>
<dbReference type="InterPro" id="IPR050276">
    <property type="entry name" value="MshD_Acetyltransferase"/>
</dbReference>
<dbReference type="SUPFAM" id="SSF55729">
    <property type="entry name" value="Acyl-CoA N-acyltransferases (Nat)"/>
    <property type="match status" value="1"/>
</dbReference>
<evidence type="ECO:0000313" key="2">
    <source>
        <dbReference type="EMBL" id="SMD43641.1"/>
    </source>
</evidence>
<accession>A0A1W2H413</accession>
<dbReference type="Pfam" id="PF00583">
    <property type="entry name" value="Acetyltransf_1"/>
    <property type="match status" value="1"/>
</dbReference>